<dbReference type="Pfam" id="PF00023">
    <property type="entry name" value="Ank"/>
    <property type="match status" value="1"/>
</dbReference>
<dbReference type="STRING" id="188477.A0A433THM9"/>
<dbReference type="InterPro" id="IPR036770">
    <property type="entry name" value="Ankyrin_rpt-contain_sf"/>
</dbReference>
<feature type="region of interest" description="Disordered" evidence="4">
    <location>
        <begin position="1"/>
        <end position="45"/>
    </location>
</feature>
<dbReference type="EMBL" id="RQTK01000356">
    <property type="protein sequence ID" value="RUS81074.1"/>
    <property type="molecule type" value="Genomic_DNA"/>
</dbReference>
<dbReference type="PROSITE" id="PS50088">
    <property type="entry name" value="ANK_REPEAT"/>
    <property type="match status" value="1"/>
</dbReference>
<name>A0A433THM9_ELYCH</name>
<organism evidence="5 6">
    <name type="scientific">Elysia chlorotica</name>
    <name type="common">Eastern emerald elysia</name>
    <name type="synonym">Sea slug</name>
    <dbReference type="NCBI Taxonomy" id="188477"/>
    <lineage>
        <taxon>Eukaryota</taxon>
        <taxon>Metazoa</taxon>
        <taxon>Spiralia</taxon>
        <taxon>Lophotrochozoa</taxon>
        <taxon>Mollusca</taxon>
        <taxon>Gastropoda</taxon>
        <taxon>Heterobranchia</taxon>
        <taxon>Euthyneura</taxon>
        <taxon>Panpulmonata</taxon>
        <taxon>Sacoglossa</taxon>
        <taxon>Placobranchoidea</taxon>
        <taxon>Plakobranchidae</taxon>
        <taxon>Elysia</taxon>
    </lineage>
</organism>
<feature type="compositionally biased region" description="Low complexity" evidence="4">
    <location>
        <begin position="20"/>
        <end position="32"/>
    </location>
</feature>
<dbReference type="PANTHER" id="PTHR24198:SF194">
    <property type="entry name" value="INVERSIN-A"/>
    <property type="match status" value="1"/>
</dbReference>
<comment type="caution">
    <text evidence="5">The sequence shown here is derived from an EMBL/GenBank/DDBJ whole genome shotgun (WGS) entry which is preliminary data.</text>
</comment>
<feature type="repeat" description="ANK" evidence="3">
    <location>
        <begin position="164"/>
        <end position="200"/>
    </location>
</feature>
<evidence type="ECO:0000256" key="3">
    <source>
        <dbReference type="PROSITE-ProRule" id="PRU00023"/>
    </source>
</evidence>
<dbReference type="PROSITE" id="PS50297">
    <property type="entry name" value="ANK_REP_REGION"/>
    <property type="match status" value="1"/>
</dbReference>
<evidence type="ECO:0000256" key="2">
    <source>
        <dbReference type="ARBA" id="ARBA00023043"/>
    </source>
</evidence>
<dbReference type="PANTHER" id="PTHR24198">
    <property type="entry name" value="ANKYRIN REPEAT AND PROTEIN KINASE DOMAIN-CONTAINING PROTEIN"/>
    <property type="match status" value="1"/>
</dbReference>
<dbReference type="Proteomes" id="UP000271974">
    <property type="component" value="Unassembled WGS sequence"/>
</dbReference>
<dbReference type="InterPro" id="IPR002110">
    <property type="entry name" value="Ankyrin_rpt"/>
</dbReference>
<dbReference type="AlphaFoldDB" id="A0A433THM9"/>
<feature type="region of interest" description="Disordered" evidence="4">
    <location>
        <begin position="516"/>
        <end position="612"/>
    </location>
</feature>
<accession>A0A433THM9</accession>
<dbReference type="SUPFAM" id="SSF48403">
    <property type="entry name" value="Ankyrin repeat"/>
    <property type="match status" value="1"/>
</dbReference>
<dbReference type="Gene3D" id="1.25.40.20">
    <property type="entry name" value="Ankyrin repeat-containing domain"/>
    <property type="match status" value="1"/>
</dbReference>
<keyword evidence="6" id="KW-1185">Reference proteome</keyword>
<proteinExistence type="predicted"/>
<protein>
    <submittedName>
        <fullName evidence="5">Uncharacterized protein</fullName>
    </submittedName>
</protein>
<gene>
    <name evidence="5" type="ORF">EGW08_011160</name>
</gene>
<dbReference type="SMART" id="SM00248">
    <property type="entry name" value="ANK"/>
    <property type="match status" value="3"/>
</dbReference>
<evidence type="ECO:0000313" key="6">
    <source>
        <dbReference type="Proteomes" id="UP000271974"/>
    </source>
</evidence>
<feature type="compositionally biased region" description="Polar residues" evidence="4">
    <location>
        <begin position="1"/>
        <end position="10"/>
    </location>
</feature>
<reference evidence="5 6" key="1">
    <citation type="submission" date="2019-01" db="EMBL/GenBank/DDBJ databases">
        <title>A draft genome assembly of the solar-powered sea slug Elysia chlorotica.</title>
        <authorList>
            <person name="Cai H."/>
            <person name="Li Q."/>
            <person name="Fang X."/>
            <person name="Li J."/>
            <person name="Curtis N.E."/>
            <person name="Altenburger A."/>
            <person name="Shibata T."/>
            <person name="Feng M."/>
            <person name="Maeda T."/>
            <person name="Schwartz J.A."/>
            <person name="Shigenobu S."/>
            <person name="Lundholm N."/>
            <person name="Nishiyama T."/>
            <person name="Yang H."/>
            <person name="Hasebe M."/>
            <person name="Li S."/>
            <person name="Pierce S.K."/>
            <person name="Wang J."/>
        </authorList>
    </citation>
    <scope>NUCLEOTIDE SEQUENCE [LARGE SCALE GENOMIC DNA]</scope>
    <source>
        <strain evidence="5">EC2010</strain>
        <tissue evidence="5">Whole organism of an adult</tissue>
    </source>
</reference>
<dbReference type="OrthoDB" id="5406014at2759"/>
<dbReference type="Pfam" id="PF12796">
    <property type="entry name" value="Ank_2"/>
    <property type="match status" value="1"/>
</dbReference>
<feature type="compositionally biased region" description="Polar residues" evidence="4">
    <location>
        <begin position="33"/>
        <end position="45"/>
    </location>
</feature>
<keyword evidence="1" id="KW-0677">Repeat</keyword>
<evidence type="ECO:0000256" key="4">
    <source>
        <dbReference type="SAM" id="MobiDB-lite"/>
    </source>
</evidence>
<evidence type="ECO:0000256" key="1">
    <source>
        <dbReference type="ARBA" id="ARBA00022737"/>
    </source>
</evidence>
<evidence type="ECO:0000313" key="5">
    <source>
        <dbReference type="EMBL" id="RUS81074.1"/>
    </source>
</evidence>
<sequence>MPDLSVSRQDVMTRPLVKCSSQSSGLDSASSSKTNTSQHYRNNNNNTMFQHDKQKMTMANSFFQAVIKGNVNKVKHQLSRGHNIHSKNDYGMSPLVAALHIEDDARRARMFSLLLEKGCPYKSRDTSHDRPVLHWACVLGQVEQVKTLLEETAGDINLSEKDGEGYTALHHAVKIGNLPIAQSLVDYHVRFGVSVDLPDKMGLTPYIHARRLGYRDVAAILREQGLASLGHGDNLFRSPREWSQIGKFERKKAIELSIHDQVNAAKVMGKLGLARLVGNSPRMAVPGIVVPSMVPEVRPRPPPDLARKTHHISVSLPSLGDAITEEETPRPSSAEKGNNKFGSEHGSYRPGPPKVAFESDSNKSSIYSYASTTNRGPITQRPVPAITANSSTQRPGLGKINPAAYASLESVHSVQGGVLEYHGNLKGLNSPLRPLPNDNAGPYSTPQRTNFGAPVRSNSNLAALSLLEQSSFQRGRLANSFHQSHFDTSKASEYRHMMGNISSFMDVLADQQTKSFRKSVQVKKPVTPPQPKKKKSKVSSLAIILGKERSGKRRGARTPKSPKTARGKGDKDGKSKGKTSSSRDGKENSKLKTSETKGGKANKLPVPSIQLN</sequence>
<feature type="region of interest" description="Disordered" evidence="4">
    <location>
        <begin position="317"/>
        <end position="362"/>
    </location>
</feature>
<keyword evidence="2 3" id="KW-0040">ANK repeat</keyword>
<feature type="compositionally biased region" description="Basic and acidic residues" evidence="4">
    <location>
        <begin position="567"/>
        <end position="598"/>
    </location>
</feature>